<feature type="domain" description="SD-repeat containing protein B" evidence="5">
    <location>
        <begin position="72"/>
        <end position="174"/>
    </location>
</feature>
<organism evidence="6 7">
    <name type="scientific">Corynebacterium gottingense</name>
    <dbReference type="NCBI Taxonomy" id="2041036"/>
    <lineage>
        <taxon>Bacteria</taxon>
        <taxon>Bacillati</taxon>
        <taxon>Actinomycetota</taxon>
        <taxon>Actinomycetes</taxon>
        <taxon>Mycobacteriales</taxon>
        <taxon>Corynebacteriaceae</taxon>
        <taxon>Corynebacterium</taxon>
    </lineage>
</organism>
<protein>
    <recommendedName>
        <fullName evidence="5">SD-repeat containing protein B domain-containing protein</fullName>
    </recommendedName>
</protein>
<comment type="subcellular location">
    <subcellularLocation>
        <location evidence="1">Secreted</location>
    </subcellularLocation>
</comment>
<evidence type="ECO:0000259" key="5">
    <source>
        <dbReference type="Pfam" id="PF17210"/>
    </source>
</evidence>
<evidence type="ECO:0000256" key="3">
    <source>
        <dbReference type="ARBA" id="ARBA00022729"/>
    </source>
</evidence>
<dbReference type="InterPro" id="IPR013783">
    <property type="entry name" value="Ig-like_fold"/>
</dbReference>
<gene>
    <name evidence="6" type="ORF">EAW56_11265</name>
</gene>
<name>A0ABX9UGX8_9CORY</name>
<feature type="compositionally biased region" description="Basic and acidic residues" evidence="4">
    <location>
        <begin position="1"/>
        <end position="10"/>
    </location>
</feature>
<reference evidence="6 7" key="1">
    <citation type="submission" date="2018-10" db="EMBL/GenBank/DDBJ databases">
        <title>Whole genome sequence of Corynebacterium gottingense DSM 130494T.</title>
        <authorList>
            <person name="Bernier A.-M."/>
            <person name="Bernard K."/>
        </authorList>
    </citation>
    <scope>NUCLEOTIDE SEQUENCE [LARGE SCALE GENOMIC DNA]</scope>
    <source>
        <strain evidence="6 7">DSM 103494</strain>
    </source>
</reference>
<keyword evidence="3" id="KW-0732">Signal</keyword>
<sequence length="340" mass="36454">MVVTDKDGNEVTRTVSDEDGNWKVDVTPGEYTVEYLPGDHTPSDPSQVKRTVTIEKGEKRLDVDLGVLPKGTVGDRVWNDKNGDGVQDEDEKGLSDVTVQVIRDGEPTRTTTTDQNGNWFIEGLDPNKEYEVRFIKPQGWEVTGKVPGATDEEGLISNVTLKPGERNDSYDLGLRKTKKIVEEEPTVPATPTPGVPSAPGGVLDRCVANAVASPILYLVPVALLAAVGGQVGAPYMDAINQQVAKINAEIQAQFSRNTPDWGTGNRGNDNDQFGELRAQIDAANRQLQQLAADPNVRQVGTIAAAILGVAALGGVLYDWCSNEKGEAFTSLKGSSAGKQD</sequence>
<dbReference type="SUPFAM" id="SSF117074">
    <property type="entry name" value="Hypothetical protein PA1324"/>
    <property type="match status" value="1"/>
</dbReference>
<keyword evidence="2" id="KW-0964">Secreted</keyword>
<evidence type="ECO:0000256" key="2">
    <source>
        <dbReference type="ARBA" id="ARBA00022525"/>
    </source>
</evidence>
<comment type="caution">
    <text evidence="6">The sequence shown here is derived from an EMBL/GenBank/DDBJ whole genome shotgun (WGS) entry which is preliminary data.</text>
</comment>
<feature type="region of interest" description="Disordered" evidence="4">
    <location>
        <begin position="1"/>
        <end position="25"/>
    </location>
</feature>
<evidence type="ECO:0000256" key="1">
    <source>
        <dbReference type="ARBA" id="ARBA00004613"/>
    </source>
</evidence>
<dbReference type="InterPro" id="IPR033764">
    <property type="entry name" value="Sdr_B"/>
</dbReference>
<dbReference type="InterPro" id="IPR051417">
    <property type="entry name" value="SDr/BOS_complex"/>
</dbReference>
<dbReference type="Pfam" id="PF17210">
    <property type="entry name" value="SdrD_B"/>
    <property type="match status" value="1"/>
</dbReference>
<dbReference type="PANTHER" id="PTHR23303:SF15">
    <property type="entry name" value="COLOSSIN-A"/>
    <property type="match status" value="1"/>
</dbReference>
<evidence type="ECO:0000313" key="7">
    <source>
        <dbReference type="Proteomes" id="UP000266886"/>
    </source>
</evidence>
<accession>A0ABX9UGX8</accession>
<dbReference type="PANTHER" id="PTHR23303">
    <property type="entry name" value="CARBOXYPEPTIDASE REGULATORY REGION-CONTAINING"/>
    <property type="match status" value="1"/>
</dbReference>
<dbReference type="Gene3D" id="2.60.40.10">
    <property type="entry name" value="Immunoglobulins"/>
    <property type="match status" value="2"/>
</dbReference>
<evidence type="ECO:0000313" key="6">
    <source>
        <dbReference type="EMBL" id="RMD17141.1"/>
    </source>
</evidence>
<dbReference type="EMBL" id="RDRE01000059">
    <property type="protein sequence ID" value="RMD17141.1"/>
    <property type="molecule type" value="Genomic_DNA"/>
</dbReference>
<evidence type="ECO:0000256" key="4">
    <source>
        <dbReference type="SAM" id="MobiDB-lite"/>
    </source>
</evidence>
<dbReference type="Proteomes" id="UP000266886">
    <property type="component" value="Unassembled WGS sequence"/>
</dbReference>
<proteinExistence type="predicted"/>
<keyword evidence="7" id="KW-1185">Reference proteome</keyword>